<dbReference type="EMBL" id="OZ075145">
    <property type="protein sequence ID" value="CAL5047605.1"/>
    <property type="molecule type" value="Genomic_DNA"/>
</dbReference>
<reference evidence="3" key="1">
    <citation type="submission" date="2024-06" db="EMBL/GenBank/DDBJ databases">
        <authorList>
            <person name="Ryan C."/>
        </authorList>
    </citation>
    <scope>NUCLEOTIDE SEQUENCE [LARGE SCALE GENOMIC DNA]</scope>
</reference>
<evidence type="ECO:0008006" key="4">
    <source>
        <dbReference type="Google" id="ProtNLM"/>
    </source>
</evidence>
<evidence type="ECO:0000313" key="2">
    <source>
        <dbReference type="EMBL" id="CAL5052681.1"/>
    </source>
</evidence>
<sequence>MASGSENGRLKAREVVPVPQPPLHKCPWCSKTFKNSQGRGGHMANHHKLMEAKRQNEEKANKHNKLTMELQPPNEANWSGYGMSKVSQHEFDFISMKVDDTLHKEVGSSGWLSLSLTMDHKKLGMDDKEDLDTNGIDLTLKL</sequence>
<gene>
    <name evidence="1" type="ORF">URODEC1_LOCUS90012</name>
    <name evidence="2" type="ORF">URODEC1_LOCUS92863</name>
</gene>
<name>A0ABC9DYN3_9POAL</name>
<dbReference type="Proteomes" id="UP001497457">
    <property type="component" value="Chromosome 35b"/>
</dbReference>
<protein>
    <recommendedName>
        <fullName evidence="4">C2H2-type domain-containing protein</fullName>
    </recommendedName>
</protein>
<accession>A0ABC9DYN3</accession>
<dbReference type="EMBL" id="OZ075146">
    <property type="protein sequence ID" value="CAL5052681.1"/>
    <property type="molecule type" value="Genomic_DNA"/>
</dbReference>
<keyword evidence="3" id="KW-1185">Reference proteome</keyword>
<organism evidence="1 3">
    <name type="scientific">Urochloa decumbens</name>
    <dbReference type="NCBI Taxonomy" id="240449"/>
    <lineage>
        <taxon>Eukaryota</taxon>
        <taxon>Viridiplantae</taxon>
        <taxon>Streptophyta</taxon>
        <taxon>Embryophyta</taxon>
        <taxon>Tracheophyta</taxon>
        <taxon>Spermatophyta</taxon>
        <taxon>Magnoliopsida</taxon>
        <taxon>Liliopsida</taxon>
        <taxon>Poales</taxon>
        <taxon>Poaceae</taxon>
        <taxon>PACMAD clade</taxon>
        <taxon>Panicoideae</taxon>
        <taxon>Panicodae</taxon>
        <taxon>Paniceae</taxon>
        <taxon>Melinidinae</taxon>
        <taxon>Urochloa</taxon>
    </lineage>
</organism>
<proteinExistence type="predicted"/>
<evidence type="ECO:0000313" key="3">
    <source>
        <dbReference type="Proteomes" id="UP001497457"/>
    </source>
</evidence>
<dbReference type="Proteomes" id="UP001497457">
    <property type="component" value="Chromosome 36b"/>
</dbReference>
<evidence type="ECO:0000313" key="1">
    <source>
        <dbReference type="EMBL" id="CAL5047605.1"/>
    </source>
</evidence>
<reference evidence="1 3" key="2">
    <citation type="submission" date="2024-10" db="EMBL/GenBank/DDBJ databases">
        <authorList>
            <person name="Ryan C."/>
        </authorList>
    </citation>
    <scope>NUCLEOTIDE SEQUENCE [LARGE SCALE GENOMIC DNA]</scope>
</reference>
<dbReference type="AlphaFoldDB" id="A0ABC9DYN3"/>